<accession>A0ABV9C8U4</accession>
<dbReference type="SUPFAM" id="SSF54001">
    <property type="entry name" value="Cysteine proteinases"/>
    <property type="match status" value="1"/>
</dbReference>
<dbReference type="InterPro" id="IPR036689">
    <property type="entry name" value="ESAT-6-like_sf"/>
</dbReference>
<feature type="region of interest" description="Disordered" evidence="5">
    <location>
        <begin position="189"/>
        <end position="246"/>
    </location>
</feature>
<proteinExistence type="inferred from homology"/>
<dbReference type="InterPro" id="IPR038765">
    <property type="entry name" value="Papain-like_cys_pep_sf"/>
</dbReference>
<reference evidence="8" key="1">
    <citation type="journal article" date="2019" name="Int. J. Syst. Evol. Microbiol.">
        <title>The Global Catalogue of Microorganisms (GCM) 10K type strain sequencing project: providing services to taxonomists for standard genome sequencing and annotation.</title>
        <authorList>
            <consortium name="The Broad Institute Genomics Platform"/>
            <consortium name="The Broad Institute Genome Sequencing Center for Infectious Disease"/>
            <person name="Wu L."/>
            <person name="Ma J."/>
        </authorList>
    </citation>
    <scope>NUCLEOTIDE SEQUENCE [LARGE SCALE GENOMIC DNA]</scope>
    <source>
        <strain evidence="8">CGMCC 4.7132</strain>
    </source>
</reference>
<evidence type="ECO:0000256" key="5">
    <source>
        <dbReference type="SAM" id="MobiDB-lite"/>
    </source>
</evidence>
<evidence type="ECO:0000259" key="6">
    <source>
        <dbReference type="PROSITE" id="PS51935"/>
    </source>
</evidence>
<dbReference type="EMBL" id="JBHSFP010000001">
    <property type="protein sequence ID" value="MFC4529503.1"/>
    <property type="molecule type" value="Genomic_DNA"/>
</dbReference>
<dbReference type="PROSITE" id="PS51935">
    <property type="entry name" value="NLPC_P60"/>
    <property type="match status" value="1"/>
</dbReference>
<evidence type="ECO:0000256" key="4">
    <source>
        <dbReference type="ARBA" id="ARBA00022807"/>
    </source>
</evidence>
<dbReference type="Pfam" id="PF06013">
    <property type="entry name" value="WXG100"/>
    <property type="match status" value="1"/>
</dbReference>
<evidence type="ECO:0000313" key="8">
    <source>
        <dbReference type="Proteomes" id="UP001596004"/>
    </source>
</evidence>
<keyword evidence="8" id="KW-1185">Reference proteome</keyword>
<evidence type="ECO:0000313" key="7">
    <source>
        <dbReference type="EMBL" id="MFC4529503.1"/>
    </source>
</evidence>
<dbReference type="InterPro" id="IPR010310">
    <property type="entry name" value="T7SS_ESAT-6-like"/>
</dbReference>
<gene>
    <name evidence="7" type="ORF">ACFO60_01910</name>
</gene>
<protein>
    <submittedName>
        <fullName evidence="7">NlpC/P60 family protein</fullName>
    </submittedName>
</protein>
<dbReference type="SUPFAM" id="SSF140453">
    <property type="entry name" value="EsxAB dimer-like"/>
    <property type="match status" value="1"/>
</dbReference>
<dbReference type="Gene3D" id="3.90.1720.10">
    <property type="entry name" value="endopeptidase domain like (from Nostoc punctiforme)"/>
    <property type="match status" value="1"/>
</dbReference>
<dbReference type="RefSeq" id="WP_380836047.1">
    <property type="nucleotide sequence ID" value="NZ_JBHSFP010000001.1"/>
</dbReference>
<dbReference type="InterPro" id="IPR051794">
    <property type="entry name" value="PG_Endopeptidase_C40"/>
</dbReference>
<dbReference type="PANTHER" id="PTHR47359">
    <property type="entry name" value="PEPTIDOGLYCAN DL-ENDOPEPTIDASE CWLO"/>
    <property type="match status" value="1"/>
</dbReference>
<comment type="caution">
    <text evidence="7">The sequence shown here is derived from an EMBL/GenBank/DDBJ whole genome shotgun (WGS) entry which is preliminary data.</text>
</comment>
<dbReference type="Proteomes" id="UP001596004">
    <property type="component" value="Unassembled WGS sequence"/>
</dbReference>
<feature type="domain" description="NlpC/P60" evidence="6">
    <location>
        <begin position="255"/>
        <end position="370"/>
    </location>
</feature>
<comment type="similarity">
    <text evidence="1">Belongs to the peptidase C40 family.</text>
</comment>
<dbReference type="Pfam" id="PF00877">
    <property type="entry name" value="NLPC_P60"/>
    <property type="match status" value="1"/>
</dbReference>
<dbReference type="InterPro" id="IPR000064">
    <property type="entry name" value="NLP_P60_dom"/>
</dbReference>
<keyword evidence="3" id="KW-0378">Hydrolase</keyword>
<name>A0ABV9C8U4_9ACTN</name>
<sequence length="370" mass="37382">MTDAAAVAALPGGQELAALLKKTDGDPDAVEAIAKRWRAAATGSAGKLKTLGDAVVKVDGAWEGDSADAFVVYMRRYGKAGSALHDALVNCAGSLETAAGAVRTARKNVGRLCDDVLAWAAEYRRLNPHATEEQLKPGIEREVGLAVHKAKGQVETAESALSTARGDIGKHLGEAIPTFAGIPAADRQAFVPGPGQTTEWLPTPLDDKRTTQLAGTSGGPPGGSSGGSSGGGGSGGTTVTGGGGGRAIPFEVTGSGTGADIVAAARSHLGKPYVWGADGPNAFDCSGLVHASLNEAGIKIGDNTAAGYQASGRPITGPPQPGDIIFFGDPPTHCAIYIGDGKMIAAPHSGTVVQIQDVAGKAPITYRRFD</sequence>
<evidence type="ECO:0000256" key="1">
    <source>
        <dbReference type="ARBA" id="ARBA00007074"/>
    </source>
</evidence>
<feature type="compositionally biased region" description="Gly residues" evidence="5">
    <location>
        <begin position="216"/>
        <end position="246"/>
    </location>
</feature>
<dbReference type="Gene3D" id="1.10.287.1060">
    <property type="entry name" value="ESAT-6-like"/>
    <property type="match status" value="1"/>
</dbReference>
<organism evidence="7 8">
    <name type="scientific">Sphaerisporangium dianthi</name>
    <dbReference type="NCBI Taxonomy" id="1436120"/>
    <lineage>
        <taxon>Bacteria</taxon>
        <taxon>Bacillati</taxon>
        <taxon>Actinomycetota</taxon>
        <taxon>Actinomycetes</taxon>
        <taxon>Streptosporangiales</taxon>
        <taxon>Streptosporangiaceae</taxon>
        <taxon>Sphaerisporangium</taxon>
    </lineage>
</organism>
<keyword evidence="2" id="KW-0645">Protease</keyword>
<dbReference type="PANTHER" id="PTHR47359:SF3">
    <property type="entry name" value="NLP_P60 DOMAIN-CONTAINING PROTEIN-RELATED"/>
    <property type="match status" value="1"/>
</dbReference>
<evidence type="ECO:0000256" key="3">
    <source>
        <dbReference type="ARBA" id="ARBA00022801"/>
    </source>
</evidence>
<keyword evidence="4" id="KW-0788">Thiol protease</keyword>
<evidence type="ECO:0000256" key="2">
    <source>
        <dbReference type="ARBA" id="ARBA00022670"/>
    </source>
</evidence>